<reference evidence="1" key="1">
    <citation type="journal article" date="2015" name="Nature">
        <title>Complex archaea that bridge the gap between prokaryotes and eukaryotes.</title>
        <authorList>
            <person name="Spang A."/>
            <person name="Saw J.H."/>
            <person name="Jorgensen S.L."/>
            <person name="Zaremba-Niedzwiedzka K."/>
            <person name="Martijn J."/>
            <person name="Lind A.E."/>
            <person name="van Eijk R."/>
            <person name="Schleper C."/>
            <person name="Guy L."/>
            <person name="Ettema T.J."/>
        </authorList>
    </citation>
    <scope>NUCLEOTIDE SEQUENCE</scope>
</reference>
<protein>
    <recommendedName>
        <fullName evidence="2">TFIIB-type domain-containing protein</fullName>
    </recommendedName>
</protein>
<accession>A0A0F9CR03</accession>
<organism evidence="1">
    <name type="scientific">marine sediment metagenome</name>
    <dbReference type="NCBI Taxonomy" id="412755"/>
    <lineage>
        <taxon>unclassified sequences</taxon>
        <taxon>metagenomes</taxon>
        <taxon>ecological metagenomes</taxon>
    </lineage>
</organism>
<sequence>MNCPNCGDSRVLDHSSYEKPGEMMCAACNKYFDSRIVDEVIQIKKFKFKPEYAPYDAKDKDVMMKMQVDEGNRKIQFERKVDEIIEQVNILLRKKK</sequence>
<gene>
    <name evidence="1" type="ORF">LCGC14_2636920</name>
</gene>
<evidence type="ECO:0000313" key="1">
    <source>
        <dbReference type="EMBL" id="KKK99021.1"/>
    </source>
</evidence>
<proteinExistence type="predicted"/>
<evidence type="ECO:0008006" key="2">
    <source>
        <dbReference type="Google" id="ProtNLM"/>
    </source>
</evidence>
<name>A0A0F9CR03_9ZZZZ</name>
<dbReference type="AlphaFoldDB" id="A0A0F9CR03"/>
<comment type="caution">
    <text evidence="1">The sequence shown here is derived from an EMBL/GenBank/DDBJ whole genome shotgun (WGS) entry which is preliminary data.</text>
</comment>
<dbReference type="EMBL" id="LAZR01045372">
    <property type="protein sequence ID" value="KKK99021.1"/>
    <property type="molecule type" value="Genomic_DNA"/>
</dbReference>